<comment type="caution">
    <text evidence="1">The sequence shown here is derived from an EMBL/GenBank/DDBJ whole genome shotgun (WGS) entry which is preliminary data.</text>
</comment>
<name>A0ABT4TM02_9ACTN</name>
<proteinExistence type="predicted"/>
<reference evidence="1" key="1">
    <citation type="submission" date="2023-01" db="EMBL/GenBank/DDBJ databases">
        <title>Draft genome sequence of Nocardiopsis sp. LSu2-4 isolated from halophytes.</title>
        <authorList>
            <person name="Duangmal K."/>
            <person name="Chantavorakit T."/>
        </authorList>
    </citation>
    <scope>NUCLEOTIDE SEQUENCE</scope>
    <source>
        <strain evidence="1">LSu2-4</strain>
    </source>
</reference>
<evidence type="ECO:0008006" key="3">
    <source>
        <dbReference type="Google" id="ProtNLM"/>
    </source>
</evidence>
<keyword evidence="2" id="KW-1185">Reference proteome</keyword>
<sequence>MNAPPRPPAADAPGNRQLAAALRQRAADHPGGSLDRKALLVAAVVLAETRTQTAARRLLAREHVPEDVRPRAEQVLDHLTDTTR</sequence>
<evidence type="ECO:0000313" key="2">
    <source>
        <dbReference type="Proteomes" id="UP001165685"/>
    </source>
</evidence>
<accession>A0ABT4TM02</accession>
<protein>
    <recommendedName>
        <fullName evidence="3">ANTAR domain-containing protein</fullName>
    </recommendedName>
</protein>
<organism evidence="1 2">
    <name type="scientific">Nocardiopsis suaedae</name>
    <dbReference type="NCBI Taxonomy" id="3018444"/>
    <lineage>
        <taxon>Bacteria</taxon>
        <taxon>Bacillati</taxon>
        <taxon>Actinomycetota</taxon>
        <taxon>Actinomycetes</taxon>
        <taxon>Streptosporangiales</taxon>
        <taxon>Nocardiopsidaceae</taxon>
        <taxon>Nocardiopsis</taxon>
    </lineage>
</organism>
<dbReference type="Proteomes" id="UP001165685">
    <property type="component" value="Unassembled WGS sequence"/>
</dbReference>
<dbReference type="RefSeq" id="WP_270678380.1">
    <property type="nucleotide sequence ID" value="NZ_JAQFWP010000024.1"/>
</dbReference>
<gene>
    <name evidence="1" type="ORF">O4U47_14505</name>
</gene>
<evidence type="ECO:0000313" key="1">
    <source>
        <dbReference type="EMBL" id="MDA2805727.1"/>
    </source>
</evidence>
<dbReference type="EMBL" id="JAQFWP010000024">
    <property type="protein sequence ID" value="MDA2805727.1"/>
    <property type="molecule type" value="Genomic_DNA"/>
</dbReference>